<accession>A0A1I5AMZ8</accession>
<dbReference type="PRINTS" id="PR00080">
    <property type="entry name" value="SDRFAMILY"/>
</dbReference>
<dbReference type="PROSITE" id="PS00061">
    <property type="entry name" value="ADH_SHORT"/>
    <property type="match status" value="1"/>
</dbReference>
<dbReference type="PRINTS" id="PR00081">
    <property type="entry name" value="GDHRDH"/>
</dbReference>
<dbReference type="Gene3D" id="3.40.50.720">
    <property type="entry name" value="NAD(P)-binding Rossmann-like Domain"/>
    <property type="match status" value="1"/>
</dbReference>
<dbReference type="InterPro" id="IPR002347">
    <property type="entry name" value="SDR_fam"/>
</dbReference>
<evidence type="ECO:0000259" key="4">
    <source>
        <dbReference type="SMART" id="SM00822"/>
    </source>
</evidence>
<dbReference type="SMART" id="SM00822">
    <property type="entry name" value="PKS_KR"/>
    <property type="match status" value="1"/>
</dbReference>
<comment type="similarity">
    <text evidence="1 3">Belongs to the short-chain dehydrogenases/reductases (SDR) family.</text>
</comment>
<sequence length="275" mass="28472">MTRGFSGATAIVTGAAHGIGAEIARQLAGAGAFVLVTDVAEAPLAGVVDGITRAGGSARAMVVDVADRAAVQGAVDAVVAEFGRLDYMVNNAGVGIFGEVEAVSLDEADTIVDVNLRGVLYGVGVAYRQMLRQGSGHIISTASAAGLVPVPAQAHYTATKHAVVGLHKALALEAAGAGIRTTVFCPAWVESSMFDTATLHGTMSGADPRTAVPIAPLATDAAVRRLLRGVRRGRRFVITPVYGRLGWWLDRVSPALSHLLYRAALVRLRRRADAG</sequence>
<evidence type="ECO:0000256" key="3">
    <source>
        <dbReference type="RuleBase" id="RU000363"/>
    </source>
</evidence>
<name>A0A1I5AMZ8_PSUAM</name>
<dbReference type="EMBL" id="FOUY01000018">
    <property type="protein sequence ID" value="SFN63579.1"/>
    <property type="molecule type" value="Genomic_DNA"/>
</dbReference>
<dbReference type="GO" id="GO:0016491">
    <property type="term" value="F:oxidoreductase activity"/>
    <property type="evidence" value="ECO:0007669"/>
    <property type="project" value="UniProtKB-KW"/>
</dbReference>
<dbReference type="OrthoDB" id="5242868at2"/>
<proteinExistence type="inferred from homology"/>
<gene>
    <name evidence="5" type="ORF">SAMN05216207_101851</name>
</gene>
<dbReference type="STRING" id="260086.SAMN05216207_101851"/>
<feature type="domain" description="Ketoreductase" evidence="4">
    <location>
        <begin position="8"/>
        <end position="178"/>
    </location>
</feature>
<organism evidence="5 6">
    <name type="scientific">Pseudonocardia ammonioxydans</name>
    <dbReference type="NCBI Taxonomy" id="260086"/>
    <lineage>
        <taxon>Bacteria</taxon>
        <taxon>Bacillati</taxon>
        <taxon>Actinomycetota</taxon>
        <taxon>Actinomycetes</taxon>
        <taxon>Pseudonocardiales</taxon>
        <taxon>Pseudonocardiaceae</taxon>
        <taxon>Pseudonocardia</taxon>
    </lineage>
</organism>
<dbReference type="RefSeq" id="WP_093345011.1">
    <property type="nucleotide sequence ID" value="NZ_FOUY01000018.1"/>
</dbReference>
<protein>
    <submittedName>
        <fullName evidence="5">Short-chain dehydrogenase</fullName>
    </submittedName>
</protein>
<dbReference type="PANTHER" id="PTHR43391">
    <property type="entry name" value="RETINOL DEHYDROGENASE-RELATED"/>
    <property type="match status" value="1"/>
</dbReference>
<dbReference type="CDD" id="cd05233">
    <property type="entry name" value="SDR_c"/>
    <property type="match status" value="1"/>
</dbReference>
<dbReference type="InterPro" id="IPR020904">
    <property type="entry name" value="Sc_DH/Rdtase_CS"/>
</dbReference>
<dbReference type="PANTHER" id="PTHR43391:SF82">
    <property type="entry name" value="OXIDOREDUCTASE SADH-RELATED"/>
    <property type="match status" value="1"/>
</dbReference>
<dbReference type="Proteomes" id="UP000199614">
    <property type="component" value="Unassembled WGS sequence"/>
</dbReference>
<dbReference type="InterPro" id="IPR036291">
    <property type="entry name" value="NAD(P)-bd_dom_sf"/>
</dbReference>
<evidence type="ECO:0000313" key="6">
    <source>
        <dbReference type="Proteomes" id="UP000199614"/>
    </source>
</evidence>
<dbReference type="AlphaFoldDB" id="A0A1I5AMZ8"/>
<evidence type="ECO:0000256" key="1">
    <source>
        <dbReference type="ARBA" id="ARBA00006484"/>
    </source>
</evidence>
<dbReference type="SUPFAM" id="SSF51735">
    <property type="entry name" value="NAD(P)-binding Rossmann-fold domains"/>
    <property type="match status" value="1"/>
</dbReference>
<evidence type="ECO:0000256" key="2">
    <source>
        <dbReference type="ARBA" id="ARBA00023002"/>
    </source>
</evidence>
<dbReference type="Pfam" id="PF00106">
    <property type="entry name" value="adh_short"/>
    <property type="match status" value="1"/>
</dbReference>
<evidence type="ECO:0000313" key="5">
    <source>
        <dbReference type="EMBL" id="SFN63579.1"/>
    </source>
</evidence>
<dbReference type="InterPro" id="IPR057326">
    <property type="entry name" value="KR_dom"/>
</dbReference>
<keyword evidence="6" id="KW-1185">Reference proteome</keyword>
<keyword evidence="2" id="KW-0560">Oxidoreductase</keyword>
<reference evidence="5 6" key="1">
    <citation type="submission" date="2016-10" db="EMBL/GenBank/DDBJ databases">
        <authorList>
            <person name="de Groot N.N."/>
        </authorList>
    </citation>
    <scope>NUCLEOTIDE SEQUENCE [LARGE SCALE GENOMIC DNA]</scope>
    <source>
        <strain evidence="5 6">CGMCC 4.1877</strain>
    </source>
</reference>